<evidence type="ECO:0000313" key="8">
    <source>
        <dbReference type="EMBL" id="SDQ42155.1"/>
    </source>
</evidence>
<proteinExistence type="predicted"/>
<evidence type="ECO:0000256" key="4">
    <source>
        <dbReference type="ARBA" id="ARBA00022989"/>
    </source>
</evidence>
<protein>
    <submittedName>
        <fullName evidence="8">ABC-2 type transport system permease protein</fullName>
    </submittedName>
</protein>
<feature type="transmembrane region" description="Helical" evidence="6">
    <location>
        <begin position="293"/>
        <end position="319"/>
    </location>
</feature>
<feature type="transmembrane region" description="Helical" evidence="6">
    <location>
        <begin position="21"/>
        <end position="42"/>
    </location>
</feature>
<feature type="transmembrane region" description="Helical" evidence="6">
    <location>
        <begin position="259"/>
        <end position="281"/>
    </location>
</feature>
<dbReference type="PANTHER" id="PTHR30294">
    <property type="entry name" value="MEMBRANE COMPONENT OF ABC TRANSPORTER YHHJ-RELATED"/>
    <property type="match status" value="1"/>
</dbReference>
<evidence type="ECO:0000256" key="3">
    <source>
        <dbReference type="ARBA" id="ARBA00022692"/>
    </source>
</evidence>
<dbReference type="AlphaFoldDB" id="A0A1H1AR06"/>
<dbReference type="GO" id="GO:0140359">
    <property type="term" value="F:ABC-type transporter activity"/>
    <property type="evidence" value="ECO:0007669"/>
    <property type="project" value="InterPro"/>
</dbReference>
<dbReference type="InterPro" id="IPR051449">
    <property type="entry name" value="ABC-2_transporter_component"/>
</dbReference>
<feature type="transmembrane region" description="Helical" evidence="6">
    <location>
        <begin position="212"/>
        <end position="239"/>
    </location>
</feature>
<accession>A0A1H1AR06</accession>
<organism evidence="8 9">
    <name type="scientific">Thermostaphylospora chromogena</name>
    <dbReference type="NCBI Taxonomy" id="35622"/>
    <lineage>
        <taxon>Bacteria</taxon>
        <taxon>Bacillati</taxon>
        <taxon>Actinomycetota</taxon>
        <taxon>Actinomycetes</taxon>
        <taxon>Streptosporangiales</taxon>
        <taxon>Thermomonosporaceae</taxon>
        <taxon>Thermostaphylospora</taxon>
    </lineage>
</organism>
<gene>
    <name evidence="8" type="ORF">SAMN04489764_0617</name>
</gene>
<dbReference type="GO" id="GO:0005886">
    <property type="term" value="C:plasma membrane"/>
    <property type="evidence" value="ECO:0007669"/>
    <property type="project" value="UniProtKB-SubCell"/>
</dbReference>
<comment type="subcellular location">
    <subcellularLocation>
        <location evidence="1">Cell membrane</location>
        <topology evidence="1">Multi-pass membrane protein</topology>
    </subcellularLocation>
</comment>
<feature type="domain" description="ABC-2 type transporter transmembrane" evidence="7">
    <location>
        <begin position="19"/>
        <end position="359"/>
    </location>
</feature>
<reference evidence="8 9" key="1">
    <citation type="submission" date="2016-10" db="EMBL/GenBank/DDBJ databases">
        <authorList>
            <person name="de Groot N.N."/>
        </authorList>
    </citation>
    <scope>NUCLEOTIDE SEQUENCE [LARGE SCALE GENOMIC DNA]</scope>
    <source>
        <strain evidence="8 9">DSM 43794</strain>
    </source>
</reference>
<dbReference type="PANTHER" id="PTHR30294:SF29">
    <property type="entry name" value="MULTIDRUG ABC TRANSPORTER PERMEASE YBHS-RELATED"/>
    <property type="match status" value="1"/>
</dbReference>
<evidence type="ECO:0000256" key="2">
    <source>
        <dbReference type="ARBA" id="ARBA00022475"/>
    </source>
</evidence>
<keyword evidence="3 6" id="KW-0812">Transmembrane</keyword>
<feature type="transmembrane region" description="Helical" evidence="6">
    <location>
        <begin position="339"/>
        <end position="359"/>
    </location>
</feature>
<feature type="transmembrane region" description="Helical" evidence="6">
    <location>
        <begin position="165"/>
        <end position="191"/>
    </location>
</feature>
<keyword evidence="2" id="KW-1003">Cell membrane</keyword>
<name>A0A1H1AR06_9ACTN</name>
<dbReference type="EMBL" id="FNKK01000002">
    <property type="protein sequence ID" value="SDQ42155.1"/>
    <property type="molecule type" value="Genomic_DNA"/>
</dbReference>
<dbReference type="Proteomes" id="UP000217103">
    <property type="component" value="Unassembled WGS sequence"/>
</dbReference>
<keyword evidence="5 6" id="KW-0472">Membrane</keyword>
<keyword evidence="9" id="KW-1185">Reference proteome</keyword>
<evidence type="ECO:0000313" key="9">
    <source>
        <dbReference type="Proteomes" id="UP000217103"/>
    </source>
</evidence>
<evidence type="ECO:0000256" key="5">
    <source>
        <dbReference type="ARBA" id="ARBA00023136"/>
    </source>
</evidence>
<dbReference type="InterPro" id="IPR013525">
    <property type="entry name" value="ABC2_TM"/>
</dbReference>
<dbReference type="STRING" id="35622.SAMN04489764_0617"/>
<dbReference type="RefSeq" id="WP_093257566.1">
    <property type="nucleotide sequence ID" value="NZ_FNKK01000002.1"/>
</dbReference>
<evidence type="ECO:0000259" key="7">
    <source>
        <dbReference type="Pfam" id="PF12698"/>
    </source>
</evidence>
<dbReference type="OrthoDB" id="3268959at2"/>
<evidence type="ECO:0000256" key="6">
    <source>
        <dbReference type="SAM" id="Phobius"/>
    </source>
</evidence>
<evidence type="ECO:0000256" key="1">
    <source>
        <dbReference type="ARBA" id="ARBA00004651"/>
    </source>
</evidence>
<dbReference type="Pfam" id="PF12698">
    <property type="entry name" value="ABC2_membrane_3"/>
    <property type="match status" value="1"/>
</dbReference>
<keyword evidence="4 6" id="KW-1133">Transmembrane helix</keyword>
<sequence>MNNLWLVAQREITVHGRTKGFLVGLVVSAVLVAVVAFIPKFFSGPDSYTVGLVNSPGIQPAATSIAAAEEITLDFTDLPDERAARTAVEEGDVDVAVVDGSTILADGRVPGQLGAILQSAHRTAQAEERLREAGLDPARVTEAMNVPPLAEVSVNPADDNAALRVGAATLLVFVLFFLLMSSITTVAMGVVEEKGSRIVELLLTSIRPWQLLGGKILGLGLLGLINFVVVLAAGVAASAAAGTIDDLPPGIGGTIAGALGWFLLGYAFFATLAAGLGALVSRQEEVNSVLTPLTTLLLAAYLIAFSAVIDPGSTLARILSLVPPFSSMIMPVRMAGGQVPVWEVALGAFLMLLAVLVVLRVGAGIYQRAVLRTGARVRLGEVVRSASAGS</sequence>